<dbReference type="PRINTS" id="PR00079">
    <property type="entry name" value="G6PDHDRGNASE"/>
</dbReference>
<comment type="pathway">
    <text evidence="3 12">Carbohydrate degradation; pentose phosphate pathway; D-ribulose 5-phosphate from D-glucose 6-phosphate (oxidative stage): step 1/3.</text>
</comment>
<dbReference type="Proteomes" id="UP000036403">
    <property type="component" value="Unassembled WGS sequence"/>
</dbReference>
<reference evidence="15 16" key="1">
    <citation type="submission" date="2015-04" db="EMBL/GenBank/DDBJ databases">
        <title>Lasius niger genome sequencing.</title>
        <authorList>
            <person name="Konorov E.A."/>
            <person name="Nikitin M.A."/>
            <person name="Kirill M.V."/>
            <person name="Chang P."/>
        </authorList>
    </citation>
    <scope>NUCLEOTIDE SEQUENCE [LARGE SCALE GENOMIC DNA]</scope>
    <source>
        <tissue evidence="15">Whole</tissue>
    </source>
</reference>
<dbReference type="Gene3D" id="3.40.50.720">
    <property type="entry name" value="NAD(P)-binding Rossmann-like Domain"/>
    <property type="match status" value="1"/>
</dbReference>
<proteinExistence type="inferred from homology"/>
<evidence type="ECO:0000256" key="6">
    <source>
        <dbReference type="ARBA" id="ARBA00020444"/>
    </source>
</evidence>
<dbReference type="UniPathway" id="UPA00115">
    <property type="reaction ID" value="UER00408"/>
</dbReference>
<organism evidence="15 16">
    <name type="scientific">Lasius niger</name>
    <name type="common">Black garden ant</name>
    <dbReference type="NCBI Taxonomy" id="67767"/>
    <lineage>
        <taxon>Eukaryota</taxon>
        <taxon>Metazoa</taxon>
        <taxon>Ecdysozoa</taxon>
        <taxon>Arthropoda</taxon>
        <taxon>Hexapoda</taxon>
        <taxon>Insecta</taxon>
        <taxon>Pterygota</taxon>
        <taxon>Neoptera</taxon>
        <taxon>Endopterygota</taxon>
        <taxon>Hymenoptera</taxon>
        <taxon>Apocrita</taxon>
        <taxon>Aculeata</taxon>
        <taxon>Formicoidea</taxon>
        <taxon>Formicidae</taxon>
        <taxon>Formicinae</taxon>
        <taxon>Lasius</taxon>
        <taxon>Lasius</taxon>
    </lineage>
</organism>
<dbReference type="InterPro" id="IPR022674">
    <property type="entry name" value="G6P_DH_NAD-bd"/>
</dbReference>
<evidence type="ECO:0000259" key="13">
    <source>
        <dbReference type="Pfam" id="PF00479"/>
    </source>
</evidence>
<dbReference type="GO" id="GO:0050661">
    <property type="term" value="F:NADP binding"/>
    <property type="evidence" value="ECO:0007669"/>
    <property type="project" value="InterPro"/>
</dbReference>
<feature type="domain" description="Glucose-6-phosphate dehydrogenase C-terminal" evidence="14">
    <location>
        <begin position="194"/>
        <end position="472"/>
    </location>
</feature>
<comment type="function">
    <text evidence="12">Catalyzes the rate-limiting step of the oxidative pentose-phosphate pathway, which represents a route for the dissimilation of carbohydrates besides glycolysis.</text>
</comment>
<evidence type="ECO:0000256" key="12">
    <source>
        <dbReference type="RuleBase" id="RU362120"/>
    </source>
</evidence>
<evidence type="ECO:0000256" key="1">
    <source>
        <dbReference type="ARBA" id="ARBA00002914"/>
    </source>
</evidence>
<keyword evidence="9 12" id="KW-0560">Oxidoreductase</keyword>
<evidence type="ECO:0000256" key="4">
    <source>
        <dbReference type="ARBA" id="ARBA00009975"/>
    </source>
</evidence>
<dbReference type="PANTHER" id="PTHR23429">
    <property type="entry name" value="GLUCOSE-6-PHOSPHATE 1-DEHYDROGENASE G6PD"/>
    <property type="match status" value="1"/>
</dbReference>
<dbReference type="GO" id="GO:0009051">
    <property type="term" value="P:pentose-phosphate shunt, oxidative branch"/>
    <property type="evidence" value="ECO:0007669"/>
    <property type="project" value="TreeGrafter"/>
</dbReference>
<keyword evidence="7 12" id="KW-0313">Glucose metabolism</keyword>
<dbReference type="EC" id="1.1.1.49" evidence="5 12"/>
<accession>A0A0J7KL68</accession>
<evidence type="ECO:0000256" key="7">
    <source>
        <dbReference type="ARBA" id="ARBA00022526"/>
    </source>
</evidence>
<dbReference type="OrthoDB" id="60984at2759"/>
<evidence type="ECO:0000256" key="2">
    <source>
        <dbReference type="ARBA" id="ARBA00004514"/>
    </source>
</evidence>
<dbReference type="PIRSF" id="PIRSF000110">
    <property type="entry name" value="G6PD"/>
    <property type="match status" value="1"/>
</dbReference>
<dbReference type="EMBL" id="LBMM01005873">
    <property type="protein sequence ID" value="KMQ91133.1"/>
    <property type="molecule type" value="Genomic_DNA"/>
</dbReference>
<dbReference type="InterPro" id="IPR036291">
    <property type="entry name" value="NAD(P)-bd_dom_sf"/>
</dbReference>
<evidence type="ECO:0000256" key="8">
    <source>
        <dbReference type="ARBA" id="ARBA00022857"/>
    </source>
</evidence>
<dbReference type="PaxDb" id="67767-A0A0J7KL68"/>
<comment type="similarity">
    <text evidence="4 12">Belongs to the glucose-6-phosphate dehydrogenase family.</text>
</comment>
<dbReference type="PANTHER" id="PTHR23429:SF0">
    <property type="entry name" value="GLUCOSE-6-PHOSPHATE 1-DEHYDROGENASE"/>
    <property type="match status" value="1"/>
</dbReference>
<dbReference type="GO" id="GO:0004345">
    <property type="term" value="F:glucose-6-phosphate dehydrogenase activity"/>
    <property type="evidence" value="ECO:0007669"/>
    <property type="project" value="UniProtKB-EC"/>
</dbReference>
<gene>
    <name evidence="15" type="ORF">RF55_9042</name>
</gene>
<evidence type="ECO:0000256" key="10">
    <source>
        <dbReference type="ARBA" id="ARBA00023277"/>
    </source>
</evidence>
<dbReference type="GO" id="GO:0006006">
    <property type="term" value="P:glucose metabolic process"/>
    <property type="evidence" value="ECO:0007669"/>
    <property type="project" value="UniProtKB-KW"/>
</dbReference>
<evidence type="ECO:0000256" key="3">
    <source>
        <dbReference type="ARBA" id="ARBA00004937"/>
    </source>
</evidence>
<name>A0A0J7KL68_LASNI</name>
<keyword evidence="16" id="KW-1185">Reference proteome</keyword>
<dbReference type="SUPFAM" id="SSF51735">
    <property type="entry name" value="NAD(P)-binding Rossmann-fold domains"/>
    <property type="match status" value="1"/>
</dbReference>
<comment type="caution">
    <text evidence="15">The sequence shown here is derived from an EMBL/GenBank/DDBJ whole genome shotgun (WGS) entry which is preliminary data.</text>
</comment>
<keyword evidence="8 12" id="KW-0521">NADP</keyword>
<evidence type="ECO:0000313" key="16">
    <source>
        <dbReference type="Proteomes" id="UP000036403"/>
    </source>
</evidence>
<evidence type="ECO:0000256" key="9">
    <source>
        <dbReference type="ARBA" id="ARBA00023002"/>
    </source>
</evidence>
<dbReference type="PROSITE" id="PS00069">
    <property type="entry name" value="G6P_DEHYDROGENASE"/>
    <property type="match status" value="1"/>
</dbReference>
<evidence type="ECO:0000313" key="15">
    <source>
        <dbReference type="EMBL" id="KMQ91133.1"/>
    </source>
</evidence>
<dbReference type="InterPro" id="IPR022675">
    <property type="entry name" value="G6P_DH_C"/>
</dbReference>
<dbReference type="Pfam" id="PF00479">
    <property type="entry name" value="G6PD_N"/>
    <property type="match status" value="1"/>
</dbReference>
<comment type="function">
    <text evidence="1">Cytosolic glucose-6-phosphate dehydrogenase that catalyzes the first and rate-limiting step of the oxidative branch within the pentose phosphate pathway/shunt, an alternative route to glycolysis for the dissimilation of carbohydrates and a major source of reducing power and metabolic intermediates for fatty acid and nucleic acid biosynthetic processes.</text>
</comment>
<feature type="domain" description="Glucose-6-phosphate dehydrogenase NAD-binding" evidence="13">
    <location>
        <begin position="13"/>
        <end position="191"/>
    </location>
</feature>
<protein>
    <recommendedName>
        <fullName evidence="6 12">Glucose-6-phosphate 1-dehydrogenase</fullName>
        <ecNumber evidence="5 12">1.1.1.49</ecNumber>
    </recommendedName>
</protein>
<evidence type="ECO:0000256" key="11">
    <source>
        <dbReference type="ARBA" id="ARBA00047696"/>
    </source>
</evidence>
<evidence type="ECO:0000256" key="5">
    <source>
        <dbReference type="ARBA" id="ARBA00013019"/>
    </source>
</evidence>
<dbReference type="Pfam" id="PF02781">
    <property type="entry name" value="G6PD_C"/>
    <property type="match status" value="1"/>
</dbReference>
<evidence type="ECO:0000259" key="14">
    <source>
        <dbReference type="Pfam" id="PF02781"/>
    </source>
</evidence>
<dbReference type="SUPFAM" id="SSF55347">
    <property type="entry name" value="Glyceraldehyde-3-phosphate dehydrogenase-like, C-terminal domain"/>
    <property type="match status" value="1"/>
</dbReference>
<dbReference type="GO" id="GO:0005829">
    <property type="term" value="C:cytosol"/>
    <property type="evidence" value="ECO:0007669"/>
    <property type="project" value="UniProtKB-SubCell"/>
</dbReference>
<dbReference type="HAMAP" id="MF_00966">
    <property type="entry name" value="G6PD"/>
    <property type="match status" value="1"/>
</dbReference>
<comment type="catalytic activity">
    <reaction evidence="11">
        <text>D-glucose 6-phosphate + NADP(+) = 6-phospho-D-glucono-1,5-lactone + NADPH + H(+)</text>
        <dbReference type="Rhea" id="RHEA:15841"/>
        <dbReference type="ChEBI" id="CHEBI:15378"/>
        <dbReference type="ChEBI" id="CHEBI:57783"/>
        <dbReference type="ChEBI" id="CHEBI:57955"/>
        <dbReference type="ChEBI" id="CHEBI:58349"/>
        <dbReference type="ChEBI" id="CHEBI:61548"/>
        <dbReference type="EC" id="1.1.1.49"/>
    </reaction>
    <physiologicalReaction direction="left-to-right" evidence="11">
        <dbReference type="Rhea" id="RHEA:15842"/>
    </physiologicalReaction>
</comment>
<dbReference type="InterPro" id="IPR019796">
    <property type="entry name" value="G6P_DH_AS"/>
</dbReference>
<dbReference type="NCBIfam" id="TIGR00871">
    <property type="entry name" value="zwf"/>
    <property type="match status" value="1"/>
</dbReference>
<dbReference type="STRING" id="67767.A0A0J7KL68"/>
<comment type="subcellular location">
    <subcellularLocation>
        <location evidence="2">Cytoplasm</location>
        <location evidence="2">Cytosol</location>
    </subcellularLocation>
</comment>
<dbReference type="InterPro" id="IPR001282">
    <property type="entry name" value="G6P_DH"/>
</dbReference>
<dbReference type="AlphaFoldDB" id="A0A0J7KL68"/>
<sequence>MPPFSHLSPFDLVIFGGTGDLALRKLLPALFCQFQENNIPEHSRIIGASRAEMTTAQYREETEKALLKFYPASARNKHTIQQFLKIVYYTGIDLTDASHKGWEYLSERLDEDNLKKNRIFYFSTAPSLFEAISENLSRHKLITAESRAVMEKPIGRDGASANAINEAVGKYFEEDKIFRIDHYLGKESTQNILQFRFSNPLIDAIWSGKYIKNIEITASETVGLESRASYYDTSGAARDMIQNHLLQILSLCTIDRPKSLSGDDIRNEKISIFKSLIPLREEEIKTNSIRGQYTEGTAEGRAVPSYATELGHESQTETFAAIRVQLDLPRWKGTSFCLKTGKRMNEKRTDIKITFHNDVELFPNAPANQMKLDLQETNDITVELNVRSIGFSQNTDGLRPLLLQGSYSPPAGVRTPSSYETLLMAIAHGDQSLFVHREEVDAAWKWIEPILKSWEKNVPELLYYPSGGSIPRFSEVNQD</sequence>
<keyword evidence="10 12" id="KW-0119">Carbohydrate metabolism</keyword>
<dbReference type="Gene3D" id="3.30.360.10">
    <property type="entry name" value="Dihydrodipicolinate Reductase, domain 2"/>
    <property type="match status" value="1"/>
</dbReference>